<keyword evidence="1" id="KW-0285">Flavoprotein</keyword>
<dbReference type="InterPro" id="IPR008254">
    <property type="entry name" value="Flavodoxin/NO_synth"/>
</dbReference>
<evidence type="ECO:0000256" key="1">
    <source>
        <dbReference type="ARBA" id="ARBA00022630"/>
    </source>
</evidence>
<dbReference type="PANTHER" id="PTHR19384">
    <property type="entry name" value="NITRIC OXIDE SYNTHASE-RELATED"/>
    <property type="match status" value="1"/>
</dbReference>
<dbReference type="GO" id="GO:0050660">
    <property type="term" value="F:flavin adenine dinucleotide binding"/>
    <property type="evidence" value="ECO:0007669"/>
    <property type="project" value="TreeGrafter"/>
</dbReference>
<reference evidence="3" key="1">
    <citation type="submission" date="2021-10" db="EMBL/GenBank/DDBJ databases">
        <authorList>
            <person name="Piombo E."/>
        </authorList>
    </citation>
    <scope>NUCLEOTIDE SEQUENCE</scope>
</reference>
<dbReference type="Gene3D" id="1.20.990.10">
    <property type="entry name" value="NADPH-cytochrome p450 Reductase, Chain A, domain 3"/>
    <property type="match status" value="1"/>
</dbReference>
<accession>A0A9N9VAL1</accession>
<dbReference type="InterPro" id="IPR029039">
    <property type="entry name" value="Flavoprotein-like_sf"/>
</dbReference>
<feature type="domain" description="Flavodoxin-like" evidence="2">
    <location>
        <begin position="97"/>
        <end position="186"/>
    </location>
</feature>
<dbReference type="InterPro" id="IPR023173">
    <property type="entry name" value="NADPH_Cyt_P450_Rdtase_alpha"/>
</dbReference>
<name>A0A9N9VAL1_9HYPO</name>
<dbReference type="SUPFAM" id="SSF52218">
    <property type="entry name" value="Flavoproteins"/>
    <property type="match status" value="1"/>
</dbReference>
<comment type="caution">
    <text evidence="3">The sequence shown here is derived from an EMBL/GenBank/DDBJ whole genome shotgun (WGS) entry which is preliminary data.</text>
</comment>
<evidence type="ECO:0000313" key="3">
    <source>
        <dbReference type="EMBL" id="CAH0022516.1"/>
    </source>
</evidence>
<dbReference type="Gene3D" id="3.40.50.360">
    <property type="match status" value="1"/>
</dbReference>
<sequence>MAVFLQNFELTLEPNNYILQRKEPLTLKPGGLKMRAKFRNNLTSQALERRLTGSSTNPELPSKQKDILTDDQNVGVLNDNFAWLEYWYLQGMGLECLGSLPSDHPVVIVAASYGDEPPYDAERLVSWILTRQEIGKEFQRVSHAVFSCSNSEWVTSFHKIPMLVETRLEELGAQRLAELGKTTVSTGAAFTDFEVREDAIIWPALKEPYGTSGVGDREKQPERYERFTKVHLEVKLPKGMKYQTGDSLVVLPFNPPEAVQCVMRSLGLTRDSYFEITSNSPVSLLVDVYASWRSFGFNILKLADIADRDKTIELLGCPAGDSFNKEIVDKKMPTLNLLAALPIPPCLFLSMLRPMIIRQCRCIYSISSSPLENPDNATVTFSILREPSLSGNRLHIGATTSYLGRLGENDSLRPTL</sequence>
<evidence type="ECO:0000313" key="4">
    <source>
        <dbReference type="Proteomes" id="UP000696573"/>
    </source>
</evidence>
<dbReference type="Proteomes" id="UP000696573">
    <property type="component" value="Unassembled WGS sequence"/>
</dbReference>
<dbReference type="GO" id="GO:0003958">
    <property type="term" value="F:NADPH-hemoprotein reductase activity"/>
    <property type="evidence" value="ECO:0007669"/>
    <property type="project" value="TreeGrafter"/>
</dbReference>
<dbReference type="OrthoDB" id="1470350at2759"/>
<evidence type="ECO:0000259" key="2">
    <source>
        <dbReference type="Pfam" id="PF00258"/>
    </source>
</evidence>
<dbReference type="SUPFAM" id="SSF63380">
    <property type="entry name" value="Riboflavin synthase domain-like"/>
    <property type="match status" value="1"/>
</dbReference>
<dbReference type="AlphaFoldDB" id="A0A9N9VAL1"/>
<organism evidence="3 4">
    <name type="scientific">Clonostachys rhizophaga</name>
    <dbReference type="NCBI Taxonomy" id="160324"/>
    <lineage>
        <taxon>Eukaryota</taxon>
        <taxon>Fungi</taxon>
        <taxon>Dikarya</taxon>
        <taxon>Ascomycota</taxon>
        <taxon>Pezizomycotina</taxon>
        <taxon>Sordariomycetes</taxon>
        <taxon>Hypocreomycetidae</taxon>
        <taxon>Hypocreales</taxon>
        <taxon>Bionectriaceae</taxon>
        <taxon>Clonostachys</taxon>
    </lineage>
</organism>
<gene>
    <name evidence="3" type="ORF">CRHIZ90672A_00016326</name>
</gene>
<dbReference type="PANTHER" id="PTHR19384:SF127">
    <property type="entry name" value="BIFUNCTIONAL CYTOCHROME P450_NADPH--P450 REDUCTASE"/>
    <property type="match status" value="1"/>
</dbReference>
<dbReference type="GO" id="GO:0005829">
    <property type="term" value="C:cytosol"/>
    <property type="evidence" value="ECO:0007669"/>
    <property type="project" value="TreeGrafter"/>
</dbReference>
<proteinExistence type="predicted"/>
<protein>
    <recommendedName>
        <fullName evidence="2">Flavodoxin-like domain-containing protein</fullName>
    </recommendedName>
</protein>
<dbReference type="EMBL" id="CABFNQ020000679">
    <property type="protein sequence ID" value="CAH0022516.1"/>
    <property type="molecule type" value="Genomic_DNA"/>
</dbReference>
<dbReference type="GO" id="GO:0010181">
    <property type="term" value="F:FMN binding"/>
    <property type="evidence" value="ECO:0007669"/>
    <property type="project" value="InterPro"/>
</dbReference>
<dbReference type="Gene3D" id="2.40.30.10">
    <property type="entry name" value="Translation factors"/>
    <property type="match status" value="1"/>
</dbReference>
<dbReference type="Pfam" id="PF00258">
    <property type="entry name" value="Flavodoxin_1"/>
    <property type="match status" value="1"/>
</dbReference>
<dbReference type="InterPro" id="IPR017938">
    <property type="entry name" value="Riboflavin_synthase-like_b-brl"/>
</dbReference>
<keyword evidence="4" id="KW-1185">Reference proteome</keyword>